<protein>
    <submittedName>
        <fullName evidence="2">Uncharacterized protein</fullName>
    </submittedName>
</protein>
<reference evidence="2" key="1">
    <citation type="journal article" date="2009" name="PLoS Genet.">
        <title>Sequencing, mapping, and analysis of 27,455 maize full-length cDNAs.</title>
        <authorList>
            <person name="Soderlund C."/>
            <person name="Descour A."/>
            <person name="Kudrna D."/>
            <person name="Bomhoff M."/>
            <person name="Boyd L."/>
            <person name="Currie J."/>
            <person name="Angelova A."/>
            <person name="Collura K."/>
            <person name="Wissotski M."/>
            <person name="Ashley E."/>
            <person name="Morrow D."/>
            <person name="Fernandes J."/>
            <person name="Walbot V."/>
            <person name="Yu Y."/>
        </authorList>
    </citation>
    <scope>NUCLEOTIDE SEQUENCE</scope>
    <source>
        <strain evidence="2">B73</strain>
    </source>
</reference>
<feature type="region of interest" description="Disordered" evidence="1">
    <location>
        <begin position="1"/>
        <end position="75"/>
    </location>
</feature>
<feature type="compositionally biased region" description="Basic and acidic residues" evidence="1">
    <location>
        <begin position="26"/>
        <end position="59"/>
    </location>
</feature>
<evidence type="ECO:0000256" key="1">
    <source>
        <dbReference type="SAM" id="MobiDB-lite"/>
    </source>
</evidence>
<proteinExistence type="evidence at transcript level"/>
<name>C0PGW4_MAIZE</name>
<feature type="compositionally biased region" description="Polar residues" evidence="1">
    <location>
        <begin position="1"/>
        <end position="25"/>
    </location>
</feature>
<evidence type="ECO:0000313" key="2">
    <source>
        <dbReference type="EMBL" id="ACN34430.1"/>
    </source>
</evidence>
<dbReference type="AlphaFoldDB" id="C0PGW4"/>
<reference evidence="2" key="2">
    <citation type="submission" date="2012-06" db="EMBL/GenBank/DDBJ databases">
        <authorList>
            <person name="Yu Y."/>
            <person name="Currie J."/>
            <person name="Lomeli R."/>
            <person name="Angelova A."/>
            <person name="Collura K."/>
            <person name="Wissotski M."/>
            <person name="Campos D."/>
            <person name="Kudrna D."/>
            <person name="Golser W."/>
            <person name="Ashely E."/>
            <person name="Descour A."/>
            <person name="Fernandes J."/>
            <person name="Soderlund C."/>
            <person name="Walbot V."/>
        </authorList>
    </citation>
    <scope>NUCLEOTIDE SEQUENCE</scope>
    <source>
        <strain evidence="2">B73</strain>
    </source>
</reference>
<sequence length="218" mass="23258">MKRLRGTNTHSLINWHATSVSSRLSQLRDDKEKKREKNKITEKSTARSDITRDCRDRGGRGKNSIPQPPPHLLAPPLAKARMHATPPPEGRSTPSITLPASCNLRVIIHQGAVRPSGLPAGRDDIAGDEDLAGVGGEPEREGRAQRLAGVGVVAPQRAPVLHHRGPCAAPGLHEVDGAEVAVAVLELDQHLEVERVGALVHPEGDVHAAVLARDPAAN</sequence>
<accession>C0PGW4</accession>
<organism evidence="2">
    <name type="scientific">Zea mays</name>
    <name type="common">Maize</name>
    <dbReference type="NCBI Taxonomy" id="4577"/>
    <lineage>
        <taxon>Eukaryota</taxon>
        <taxon>Viridiplantae</taxon>
        <taxon>Streptophyta</taxon>
        <taxon>Embryophyta</taxon>
        <taxon>Tracheophyta</taxon>
        <taxon>Spermatophyta</taxon>
        <taxon>Magnoliopsida</taxon>
        <taxon>Liliopsida</taxon>
        <taxon>Poales</taxon>
        <taxon>Poaceae</taxon>
        <taxon>PACMAD clade</taxon>
        <taxon>Panicoideae</taxon>
        <taxon>Andropogonodae</taxon>
        <taxon>Andropogoneae</taxon>
        <taxon>Tripsacinae</taxon>
        <taxon>Zea</taxon>
    </lineage>
</organism>
<dbReference type="EMBL" id="BT067533">
    <property type="protein sequence ID" value="ACN34430.1"/>
    <property type="molecule type" value="mRNA"/>
</dbReference>